<feature type="transmembrane region" description="Helical" evidence="10">
    <location>
        <begin position="387"/>
        <end position="408"/>
    </location>
</feature>
<evidence type="ECO:0000256" key="8">
    <source>
        <dbReference type="ARBA" id="ARBA00023214"/>
    </source>
</evidence>
<proteinExistence type="inferred from homology"/>
<evidence type="ECO:0000256" key="3">
    <source>
        <dbReference type="ARBA" id="ARBA00022692"/>
    </source>
</evidence>
<dbReference type="Gene3D" id="1.10.3080.10">
    <property type="entry name" value="Clc chloride channel"/>
    <property type="match status" value="1"/>
</dbReference>
<evidence type="ECO:0000256" key="6">
    <source>
        <dbReference type="ARBA" id="ARBA00023065"/>
    </source>
</evidence>
<keyword evidence="6 10" id="KW-0406">Ion transport</keyword>
<keyword evidence="4" id="KW-0677">Repeat</keyword>
<keyword evidence="7 10" id="KW-0472">Membrane</keyword>
<feature type="compositionally biased region" description="Basic and acidic residues" evidence="11">
    <location>
        <begin position="652"/>
        <end position="661"/>
    </location>
</feature>
<feature type="region of interest" description="Disordered" evidence="11">
    <location>
        <begin position="1"/>
        <end position="41"/>
    </location>
</feature>
<accession>A0A7S3GTS9</accession>
<organism evidence="13">
    <name type="scientific">Spumella elongata</name>
    <dbReference type="NCBI Taxonomy" id="89044"/>
    <lineage>
        <taxon>Eukaryota</taxon>
        <taxon>Sar</taxon>
        <taxon>Stramenopiles</taxon>
        <taxon>Ochrophyta</taxon>
        <taxon>Chrysophyceae</taxon>
        <taxon>Chromulinales</taxon>
        <taxon>Chromulinaceae</taxon>
        <taxon>Spumella</taxon>
    </lineage>
</organism>
<dbReference type="InterPro" id="IPR000644">
    <property type="entry name" value="CBS_dom"/>
</dbReference>
<dbReference type="InterPro" id="IPR046342">
    <property type="entry name" value="CBS_dom_sf"/>
</dbReference>
<dbReference type="InterPro" id="IPR050970">
    <property type="entry name" value="Cl_channel_volt-gated"/>
</dbReference>
<evidence type="ECO:0000256" key="2">
    <source>
        <dbReference type="ARBA" id="ARBA00022448"/>
    </source>
</evidence>
<evidence type="ECO:0000256" key="9">
    <source>
        <dbReference type="PROSITE-ProRule" id="PRU00703"/>
    </source>
</evidence>
<dbReference type="PANTHER" id="PTHR45720">
    <property type="entry name" value="CHLORIDE CHANNEL PROTEIN 2"/>
    <property type="match status" value="1"/>
</dbReference>
<evidence type="ECO:0000256" key="4">
    <source>
        <dbReference type="ARBA" id="ARBA00022737"/>
    </source>
</evidence>
<comment type="subcellular location">
    <subcellularLocation>
        <location evidence="1 10">Membrane</location>
        <topology evidence="1 10">Multi-pass membrane protein</topology>
    </subcellularLocation>
</comment>
<reference evidence="13" key="1">
    <citation type="submission" date="2021-01" db="EMBL/GenBank/DDBJ databases">
        <authorList>
            <person name="Corre E."/>
            <person name="Pelletier E."/>
            <person name="Niang G."/>
            <person name="Scheremetjew M."/>
            <person name="Finn R."/>
            <person name="Kale V."/>
            <person name="Holt S."/>
            <person name="Cochrane G."/>
            <person name="Meng A."/>
            <person name="Brown T."/>
            <person name="Cohen L."/>
        </authorList>
    </citation>
    <scope>NUCLEOTIDE SEQUENCE</scope>
    <source>
        <strain evidence="13">CCAP 955/1</strain>
    </source>
</reference>
<evidence type="ECO:0000256" key="1">
    <source>
        <dbReference type="ARBA" id="ARBA00004141"/>
    </source>
</evidence>
<feature type="region of interest" description="Disordered" evidence="11">
    <location>
        <begin position="652"/>
        <end position="681"/>
    </location>
</feature>
<sequence>MEQTDDIDIESASPKSDPETVASNSPREKKEPRIGQRVTEAFRSSTKLAAVGDRKHNDLEDENESKLFRYDTLILLFFVGLITGVVNGSVLWATKQFSAYQSALLTSYELGPLYLIITTTSLCVLSAFIIRKGKMVATIATGMPEVKALIVKDHKASEYPRLVSLKIGILRVSSLVLAACSGLSVGLQGPLVHVSVCTSYVLATWLPTAHTMLDNPSIMRQVFAASAAVGLATVFNSPVGGLLFSVEVTSTYYLISNYWRSFMAATTGAVMYSIFLINRKEEPRIFEVDYVKNPFHEWELVIYMLLGVIAGVLALLFLKVHQGYFMFMRGTLRKYPITSTAIVAAFTALMIYALRMHSNNGLSVGVIVHDAFQNCTISSMQTYDVTVVGGLIISLLMRVILTILASTLQISCGLFMPMLSIGALLGRVVGQMVLNRSSHYIYVPGYAMVGAAAFISGTTHTISAAVIVIEMTGQINMILPCLIGAVIACGITKTRSLSLYDQGMVNKGLESFELLLLTSDGFCDVLDKDVISVTSTCQIADLFLMLENSTQSIFPVIESVENNKLVGSIQRRNVYLYLKSVFSNHNILHYVRGTLIGDTEIDDNKILPNMKPKPLSPRARLVASIRETSQEISKQVRENVASMRIALDKLRNPEKETRESAETNTEMTGNPIPGRSFSTSTHSGQSLISLTSMHLNASHIGTSVSLTPEEIVRVENLLSQNILLSKEPLLEPNNFPFTVPEHSTMDNLYVLFEMVKVPSVFVLGQKGKLKGMISRDNLLQNLRSKVQ</sequence>
<feature type="transmembrane region" description="Helical" evidence="10">
    <location>
        <begin position="337"/>
        <end position="354"/>
    </location>
</feature>
<dbReference type="EMBL" id="HBIC01008726">
    <property type="protein sequence ID" value="CAE0275537.1"/>
    <property type="molecule type" value="Transcribed_RNA"/>
</dbReference>
<name>A0A7S3GTS9_9STRA</name>
<dbReference type="SUPFAM" id="SSF54631">
    <property type="entry name" value="CBS-domain pair"/>
    <property type="match status" value="1"/>
</dbReference>
<evidence type="ECO:0000256" key="7">
    <source>
        <dbReference type="ARBA" id="ARBA00023136"/>
    </source>
</evidence>
<comment type="caution">
    <text evidence="10">Lacks conserved residue(s) required for the propagation of feature annotation.</text>
</comment>
<dbReference type="Gene3D" id="3.10.580.10">
    <property type="entry name" value="CBS-domain"/>
    <property type="match status" value="1"/>
</dbReference>
<feature type="domain" description="CBS" evidence="12">
    <location>
        <begin position="526"/>
        <end position="587"/>
    </location>
</feature>
<evidence type="ECO:0000313" key="13">
    <source>
        <dbReference type="EMBL" id="CAE0275537.1"/>
    </source>
</evidence>
<keyword evidence="8 10" id="KW-0868">Chloride</keyword>
<dbReference type="InterPro" id="IPR014743">
    <property type="entry name" value="Cl-channel_core"/>
</dbReference>
<keyword evidence="5 10" id="KW-1133">Transmembrane helix</keyword>
<dbReference type="InterPro" id="IPR001807">
    <property type="entry name" value="ClC"/>
</dbReference>
<dbReference type="GO" id="GO:0005247">
    <property type="term" value="F:voltage-gated chloride channel activity"/>
    <property type="evidence" value="ECO:0007669"/>
    <property type="project" value="TreeGrafter"/>
</dbReference>
<dbReference type="PRINTS" id="PR00762">
    <property type="entry name" value="CLCHANNEL"/>
</dbReference>
<keyword evidence="3 10" id="KW-0812">Transmembrane</keyword>
<keyword evidence="9" id="KW-0129">CBS domain</keyword>
<dbReference type="PANTHER" id="PTHR45720:SF10">
    <property type="entry name" value="CHLORIDE CHANNEL PROTEIN 2"/>
    <property type="match status" value="1"/>
</dbReference>
<evidence type="ECO:0000259" key="12">
    <source>
        <dbReference type="PROSITE" id="PS51371"/>
    </source>
</evidence>
<feature type="transmembrane region" description="Helical" evidence="10">
    <location>
        <begin position="258"/>
        <end position="277"/>
    </location>
</feature>
<feature type="transmembrane region" description="Helical" evidence="10">
    <location>
        <begin position="73"/>
        <end position="93"/>
    </location>
</feature>
<feature type="transmembrane region" description="Helical" evidence="10">
    <location>
        <begin position="414"/>
        <end position="434"/>
    </location>
</feature>
<evidence type="ECO:0000256" key="10">
    <source>
        <dbReference type="RuleBase" id="RU361221"/>
    </source>
</evidence>
<feature type="transmembrane region" description="Helical" evidence="10">
    <location>
        <begin position="298"/>
        <end position="317"/>
    </location>
</feature>
<dbReference type="AlphaFoldDB" id="A0A7S3GTS9"/>
<evidence type="ECO:0000256" key="11">
    <source>
        <dbReference type="SAM" id="MobiDB-lite"/>
    </source>
</evidence>
<protein>
    <recommendedName>
        <fullName evidence="10">Chloride channel protein</fullName>
    </recommendedName>
</protein>
<dbReference type="SUPFAM" id="SSF81340">
    <property type="entry name" value="Clc chloride channel"/>
    <property type="match status" value="1"/>
</dbReference>
<evidence type="ECO:0000256" key="5">
    <source>
        <dbReference type="ARBA" id="ARBA00022989"/>
    </source>
</evidence>
<dbReference type="GO" id="GO:0016020">
    <property type="term" value="C:membrane"/>
    <property type="evidence" value="ECO:0007669"/>
    <property type="project" value="UniProtKB-SubCell"/>
</dbReference>
<dbReference type="PROSITE" id="PS51371">
    <property type="entry name" value="CBS"/>
    <property type="match status" value="1"/>
</dbReference>
<feature type="transmembrane region" description="Helical" evidence="10">
    <location>
        <begin position="222"/>
        <end position="246"/>
    </location>
</feature>
<comment type="similarity">
    <text evidence="10">Belongs to the chloride channel (TC 2.A.49) family.</text>
</comment>
<feature type="transmembrane region" description="Helical" evidence="10">
    <location>
        <begin position="446"/>
        <end position="469"/>
    </location>
</feature>
<dbReference type="Pfam" id="PF00654">
    <property type="entry name" value="Voltage_CLC"/>
    <property type="match status" value="1"/>
</dbReference>
<keyword evidence="2 10" id="KW-0813">Transport</keyword>
<gene>
    <name evidence="13" type="ORF">SELO1098_LOCUS4365</name>
</gene>
<feature type="transmembrane region" description="Helical" evidence="10">
    <location>
        <begin position="113"/>
        <end position="130"/>
    </location>
</feature>